<feature type="chain" id="PRO_5031383713" evidence="1">
    <location>
        <begin position="20"/>
        <end position="299"/>
    </location>
</feature>
<evidence type="ECO:0000313" key="2">
    <source>
        <dbReference type="EMBL" id="MBB4025391.1"/>
    </source>
</evidence>
<dbReference type="Proteomes" id="UP000546007">
    <property type="component" value="Unassembled WGS sequence"/>
</dbReference>
<dbReference type="EMBL" id="JACIES010000002">
    <property type="protein sequence ID" value="MBB4025391.1"/>
    <property type="molecule type" value="Genomic_DNA"/>
</dbReference>
<dbReference type="GeneID" id="93099392"/>
<comment type="caution">
    <text evidence="2">The sequence shown here is derived from an EMBL/GenBank/DDBJ whole genome shotgun (WGS) entry which is preliminary data.</text>
</comment>
<dbReference type="Gene3D" id="3.40.390.70">
    <property type="match status" value="1"/>
</dbReference>
<keyword evidence="1" id="KW-0732">Signal</keyword>
<feature type="signal peptide" evidence="1">
    <location>
        <begin position="1"/>
        <end position="19"/>
    </location>
</feature>
<evidence type="ECO:0000256" key="1">
    <source>
        <dbReference type="SAM" id="SignalP"/>
    </source>
</evidence>
<accession>A0A7W6HUU8</accession>
<dbReference type="OrthoDB" id="1100648at2"/>
<proteinExistence type="predicted"/>
<protein>
    <submittedName>
        <fullName evidence="2">Uncharacterized protein</fullName>
    </submittedName>
</protein>
<sequence>MKQHIIYLLLLMALAVACSDDDQLTPTETPEFGYFVPQGEHDYDDRIVDWKERCNTFILYKFNMKELYWQVNGWYESKPEPEGSYYPFTKGLRGEVADEQYVGEQLDLIESLFLNFYPDTTLNRCLPLKILLCSKLDEYSAYGDLSKTFNVYNGYDYLAFNWGNESVLTFTDVQKNSFRKEVNNVFLTRLLDKAKVIVDPAFYEGMNYERITATDMYSRGFIKAGTKQADDAKYFIEAIISNPYEDLIAENTSTNTYVGILNPVKDVNGLIRKKYEILVNSFKENYGIDLQAIGDAELK</sequence>
<dbReference type="RefSeq" id="WP_124315979.1">
    <property type="nucleotide sequence ID" value="NZ_AP028155.1"/>
</dbReference>
<reference evidence="2 3" key="1">
    <citation type="submission" date="2020-08" db="EMBL/GenBank/DDBJ databases">
        <title>Genomic Encyclopedia of Type Strains, Phase IV (KMG-IV): sequencing the most valuable type-strain genomes for metagenomic binning, comparative biology and taxonomic classification.</title>
        <authorList>
            <person name="Goeker M."/>
        </authorList>
    </citation>
    <scope>NUCLEOTIDE SEQUENCE [LARGE SCALE GENOMIC DNA]</scope>
    <source>
        <strain evidence="2 3">DSM 105721</strain>
    </source>
</reference>
<name>A0A7W6HUU8_9BACT</name>
<keyword evidence="3" id="KW-1185">Reference proteome</keyword>
<gene>
    <name evidence="2" type="ORF">GGR14_001163</name>
</gene>
<dbReference type="PROSITE" id="PS51257">
    <property type="entry name" value="PROKAR_LIPOPROTEIN"/>
    <property type="match status" value="1"/>
</dbReference>
<organism evidence="2 3">
    <name type="scientific">Butyricimonas faecihominis</name>
    <dbReference type="NCBI Taxonomy" id="1472416"/>
    <lineage>
        <taxon>Bacteria</taxon>
        <taxon>Pseudomonadati</taxon>
        <taxon>Bacteroidota</taxon>
        <taxon>Bacteroidia</taxon>
        <taxon>Bacteroidales</taxon>
        <taxon>Odoribacteraceae</taxon>
        <taxon>Butyricimonas</taxon>
    </lineage>
</organism>
<dbReference type="AlphaFoldDB" id="A0A7W6HUU8"/>
<evidence type="ECO:0000313" key="3">
    <source>
        <dbReference type="Proteomes" id="UP000546007"/>
    </source>
</evidence>